<gene>
    <name evidence="4" type="ORF">M972_11432</name>
</gene>
<feature type="domain" description="SLH" evidence="3">
    <location>
        <begin position="156"/>
        <end position="219"/>
    </location>
</feature>
<evidence type="ECO:0000313" key="5">
    <source>
        <dbReference type="Proteomes" id="UP000223596"/>
    </source>
</evidence>
<reference evidence="4 5" key="1">
    <citation type="submission" date="2017-09" db="EMBL/GenBank/DDBJ databases">
        <title>Evaluation of Pacific Biosciences Sequencing Technology to Finishing C. thermocellum Genome Sequences.</title>
        <authorList>
            <person name="Brown S."/>
        </authorList>
    </citation>
    <scope>NUCLEOTIDE SEQUENCE [LARGE SCALE GENOMIC DNA]</scope>
    <source>
        <strain evidence="4 5">AD2</strain>
    </source>
</reference>
<name>A0AB36TD10_ACETH</name>
<proteinExistence type="predicted"/>
<dbReference type="InterPro" id="IPR001119">
    <property type="entry name" value="SLH_dom"/>
</dbReference>
<dbReference type="InterPro" id="IPR051465">
    <property type="entry name" value="Cell_Envelope_Struct_Comp"/>
</dbReference>
<dbReference type="RefSeq" id="WP_003514556.1">
    <property type="nucleotide sequence ID" value="NZ_CP013828.1"/>
</dbReference>
<dbReference type="Pfam" id="PF00395">
    <property type="entry name" value="SLH"/>
    <property type="match status" value="3"/>
</dbReference>
<dbReference type="GeneID" id="35802889"/>
<evidence type="ECO:0000259" key="3">
    <source>
        <dbReference type="PROSITE" id="PS51272"/>
    </source>
</evidence>
<keyword evidence="2" id="KW-0732">Signal</keyword>
<dbReference type="InterPro" id="IPR038144">
    <property type="entry name" value="IPI"/>
</dbReference>
<feature type="domain" description="SLH" evidence="3">
    <location>
        <begin position="90"/>
        <end position="151"/>
    </location>
</feature>
<feature type="chain" id="PRO_5044261557" evidence="2">
    <location>
        <begin position="23"/>
        <end position="585"/>
    </location>
</feature>
<dbReference type="Gene3D" id="2.60.40.2360">
    <property type="entry name" value="Intracellular proteinase inhibitor BsuPI"/>
    <property type="match status" value="3"/>
</dbReference>
<protein>
    <submittedName>
        <fullName evidence="4">S-layer family protein</fullName>
    </submittedName>
</protein>
<organism evidence="4 5">
    <name type="scientific">Acetivibrio thermocellus AD2</name>
    <dbReference type="NCBI Taxonomy" id="1138384"/>
    <lineage>
        <taxon>Bacteria</taxon>
        <taxon>Bacillati</taxon>
        <taxon>Bacillota</taxon>
        <taxon>Clostridia</taxon>
        <taxon>Eubacteriales</taxon>
        <taxon>Oscillospiraceae</taxon>
        <taxon>Acetivibrio</taxon>
    </lineage>
</organism>
<keyword evidence="1" id="KW-0677">Repeat</keyword>
<evidence type="ECO:0000256" key="1">
    <source>
        <dbReference type="ARBA" id="ARBA00022737"/>
    </source>
</evidence>
<dbReference type="InterPro" id="IPR020481">
    <property type="entry name" value="Intracell_prot_inh_BsuPI"/>
</dbReference>
<dbReference type="Pfam" id="PF12690">
    <property type="entry name" value="BsuPI"/>
    <property type="match status" value="3"/>
</dbReference>
<comment type="caution">
    <text evidence="4">The sequence shown here is derived from an EMBL/GenBank/DDBJ whole genome shotgun (WGS) entry which is preliminary data.</text>
</comment>
<dbReference type="PROSITE" id="PS51272">
    <property type="entry name" value="SLH"/>
    <property type="match status" value="3"/>
</dbReference>
<sequence length="585" mass="67057">MKRVLSIILVLGIMMLSTAAAAATGYDTVFSDISGHWAKDTIERMANLGIVKGVGNGMFLPDREIKRSEFIVALHKAAEIKINYFKAPDINEFFDDVKNEDWYASTLYDLASLNIVDDREKFRPNDLITREEMVHYLVNTYKYKLNIVLDQIDEKDKCFDDEESIQKQYKESVKYAFKLGFVRGRSNGKFVPKGYSTRAEAMIVLEKLMQALKENIKAEVEVIPSFEKHEDGYKMALTIKNNSKKDVVIQHFSGQKYDFVLLDDKKEELYRWSGDRAFVEILTSTEIPAGKTVEFSEILDAKTYDEISGKAYYFKAVIVGSSEDFEINEDGYYLSLKEEKDNKLEIVPSYKKGEKTFTMKLSIKNTSKKPITINHTSGQKFDFKLLDENKEIIYTWSADKIFIMMETQTVIDPGKTVEFADELDMESFGDIVKKARYLKAYIVGASEDCEIEEDGYEVEITESKENSLVVVPEYEKSQNTFTMKLKLKNTSDGDITINHSSGQKFDFKLLDKNKEILYTWSADKGFIGVLTETVIDAGKTVEFEEKLDMENYKDVIGKAKYLKAYIVGTSEDCDIEKDGYEIEIK</sequence>
<feature type="domain" description="SLH" evidence="3">
    <location>
        <begin position="25"/>
        <end position="88"/>
    </location>
</feature>
<feature type="signal peptide" evidence="2">
    <location>
        <begin position="1"/>
        <end position="22"/>
    </location>
</feature>
<dbReference type="Proteomes" id="UP000223596">
    <property type="component" value="Unassembled WGS sequence"/>
</dbReference>
<dbReference type="EMBL" id="PDBW01000001">
    <property type="protein sequence ID" value="PFH01693.1"/>
    <property type="molecule type" value="Genomic_DNA"/>
</dbReference>
<dbReference type="PANTHER" id="PTHR43308">
    <property type="entry name" value="OUTER MEMBRANE PROTEIN ALPHA-RELATED"/>
    <property type="match status" value="1"/>
</dbReference>
<evidence type="ECO:0000313" key="4">
    <source>
        <dbReference type="EMBL" id="PFH01693.1"/>
    </source>
</evidence>
<dbReference type="AlphaFoldDB" id="A0AB36TD10"/>
<evidence type="ECO:0000256" key="2">
    <source>
        <dbReference type="SAM" id="SignalP"/>
    </source>
</evidence>
<accession>A0AB36TD10</accession>